<dbReference type="SUPFAM" id="SSF52540">
    <property type="entry name" value="P-loop containing nucleoside triphosphate hydrolases"/>
    <property type="match status" value="1"/>
</dbReference>
<dbReference type="Pfam" id="PF00005">
    <property type="entry name" value="ABC_tran"/>
    <property type="match status" value="1"/>
</dbReference>
<gene>
    <name evidence="7" type="primary">potA</name>
    <name evidence="9" type="ORF">ACE3NQ_29890</name>
</gene>
<dbReference type="InterPro" id="IPR003593">
    <property type="entry name" value="AAA+_ATPase"/>
</dbReference>
<dbReference type="Pfam" id="PF08402">
    <property type="entry name" value="TOBE_2"/>
    <property type="match status" value="1"/>
</dbReference>
<evidence type="ECO:0000256" key="2">
    <source>
        <dbReference type="ARBA" id="ARBA00022475"/>
    </source>
</evidence>
<comment type="function">
    <text evidence="7">Part of the ABC transporter complex PotABCD involved in spermidine/putrescine import. Responsible for energy coupling to the transport system.</text>
</comment>
<comment type="catalytic activity">
    <reaction evidence="7">
        <text>ATP + H2O + polyamine-[polyamine-binding protein]Side 1 = ADP + phosphate + polyamineSide 2 + [polyamine-binding protein]Side 1.</text>
        <dbReference type="EC" id="7.6.2.11"/>
    </reaction>
</comment>
<keyword evidence="1 7" id="KW-0813">Transport</keyword>
<dbReference type="EMBL" id="JBHILM010000058">
    <property type="protein sequence ID" value="MFB5685127.1"/>
    <property type="molecule type" value="Genomic_DNA"/>
</dbReference>
<dbReference type="Proteomes" id="UP001580407">
    <property type="component" value="Unassembled WGS sequence"/>
</dbReference>
<dbReference type="RefSeq" id="WP_375528782.1">
    <property type="nucleotide sequence ID" value="NZ_JBHILM010000058.1"/>
</dbReference>
<evidence type="ECO:0000313" key="10">
    <source>
        <dbReference type="Proteomes" id="UP001580407"/>
    </source>
</evidence>
<dbReference type="Gene3D" id="3.40.50.300">
    <property type="entry name" value="P-loop containing nucleotide triphosphate hydrolases"/>
    <property type="match status" value="1"/>
</dbReference>
<dbReference type="InterPro" id="IPR013611">
    <property type="entry name" value="Transp-assoc_OB_typ2"/>
</dbReference>
<accession>A0ABV5BHE6</accession>
<keyword evidence="10" id="KW-1185">Reference proteome</keyword>
<organism evidence="9 10">
    <name type="scientific">Paenibacillus terreus</name>
    <dbReference type="NCBI Taxonomy" id="1387834"/>
    <lineage>
        <taxon>Bacteria</taxon>
        <taxon>Bacillati</taxon>
        <taxon>Bacillota</taxon>
        <taxon>Bacilli</taxon>
        <taxon>Bacillales</taxon>
        <taxon>Paenibacillaceae</taxon>
        <taxon>Paenibacillus</taxon>
    </lineage>
</organism>
<dbReference type="InterPro" id="IPR003439">
    <property type="entry name" value="ABC_transporter-like_ATP-bd"/>
</dbReference>
<keyword evidence="3 7" id="KW-0547">Nucleotide-binding</keyword>
<evidence type="ECO:0000313" key="9">
    <source>
        <dbReference type="EMBL" id="MFB5685127.1"/>
    </source>
</evidence>
<keyword evidence="2 7" id="KW-1003">Cell membrane</keyword>
<keyword evidence="6 7" id="KW-0472">Membrane</keyword>
<dbReference type="PROSITE" id="PS00211">
    <property type="entry name" value="ABC_TRANSPORTER_1"/>
    <property type="match status" value="1"/>
</dbReference>
<feature type="domain" description="ABC transporter" evidence="8">
    <location>
        <begin position="4"/>
        <end position="234"/>
    </location>
</feature>
<evidence type="ECO:0000256" key="4">
    <source>
        <dbReference type="ARBA" id="ARBA00022840"/>
    </source>
</evidence>
<reference evidence="9 10" key="1">
    <citation type="submission" date="2024-09" db="EMBL/GenBank/DDBJ databases">
        <authorList>
            <person name="Ruan L."/>
        </authorList>
    </citation>
    <scope>NUCLEOTIDE SEQUENCE [LARGE SCALE GENOMIC DNA]</scope>
    <source>
        <strain evidence="9 10">D33</strain>
    </source>
</reference>
<dbReference type="InterPro" id="IPR005893">
    <property type="entry name" value="PotA-like"/>
</dbReference>
<dbReference type="NCBIfam" id="TIGR01187">
    <property type="entry name" value="potA"/>
    <property type="match status" value="1"/>
</dbReference>
<proteinExistence type="inferred from homology"/>
<evidence type="ECO:0000256" key="6">
    <source>
        <dbReference type="ARBA" id="ARBA00023136"/>
    </source>
</evidence>
<protein>
    <recommendedName>
        <fullName evidence="7">Spermidine/putrescine import ATP-binding protein PotA</fullName>
        <ecNumber evidence="7">7.6.2.11</ecNumber>
    </recommendedName>
</protein>
<dbReference type="InterPro" id="IPR008995">
    <property type="entry name" value="Mo/tungstate-bd_C_term_dom"/>
</dbReference>
<keyword evidence="5 7" id="KW-1278">Translocase</keyword>
<dbReference type="PANTHER" id="PTHR42781:SF4">
    <property type="entry name" value="SPERMIDINE_PUTRESCINE IMPORT ATP-BINDING PROTEIN POTA"/>
    <property type="match status" value="1"/>
</dbReference>
<dbReference type="SMART" id="SM00382">
    <property type="entry name" value="AAA"/>
    <property type="match status" value="1"/>
</dbReference>
<dbReference type="EC" id="7.6.2.11" evidence="7"/>
<evidence type="ECO:0000259" key="8">
    <source>
        <dbReference type="PROSITE" id="PS50893"/>
    </source>
</evidence>
<evidence type="ECO:0000256" key="3">
    <source>
        <dbReference type="ARBA" id="ARBA00022741"/>
    </source>
</evidence>
<dbReference type="InterPro" id="IPR017871">
    <property type="entry name" value="ABC_transporter-like_CS"/>
</dbReference>
<keyword evidence="4 7" id="KW-0067">ATP-binding</keyword>
<dbReference type="GO" id="GO:0005524">
    <property type="term" value="F:ATP binding"/>
    <property type="evidence" value="ECO:0007669"/>
    <property type="project" value="UniProtKB-KW"/>
</dbReference>
<sequence>MSRIYIDDVSRRFGDFTALEQVQLTIEEGEFFSLLGPSGCGKTTLLNMIAGFLDPTTGRILIGNQDVTGLPPYRRGLGIVFQDYALFPHLTVFENVAYGLQIRKQSKQQIKRRVEETLALVQLSSMADRRPHQLSGGQRQRVAIARALAIEPAVLLLDEPLSNLDAKLRKDMQTELRAIQRRAGVTTVMVTHDQEEALSLSDRIGILGQGRLQQVGSPLEVYRQPANRFVADFIGQVNLFRTAAAPDAVGGTGRQRYMTEDYETSAGVPLVLETASSAAGGTGTFMLRPERVRITMTAGAEGQPNRTPGTIRTISYAGDHVRLQVSLPGKGELIVLAPDPVFPVLPSQGDVCELYWEAEDVIPLPAEGS</sequence>
<dbReference type="InterPro" id="IPR050093">
    <property type="entry name" value="ABC_SmlMolc_Importer"/>
</dbReference>
<evidence type="ECO:0000256" key="5">
    <source>
        <dbReference type="ARBA" id="ARBA00022967"/>
    </source>
</evidence>
<dbReference type="InterPro" id="IPR027417">
    <property type="entry name" value="P-loop_NTPase"/>
</dbReference>
<dbReference type="PANTHER" id="PTHR42781">
    <property type="entry name" value="SPERMIDINE/PUTRESCINE IMPORT ATP-BINDING PROTEIN POTA"/>
    <property type="match status" value="1"/>
</dbReference>
<dbReference type="Gene3D" id="2.40.50.100">
    <property type="match status" value="1"/>
</dbReference>
<dbReference type="SUPFAM" id="SSF50331">
    <property type="entry name" value="MOP-like"/>
    <property type="match status" value="1"/>
</dbReference>
<comment type="subunit">
    <text evidence="7">The complex is composed of two ATP-binding proteins (PotA), two transmembrane proteins (PotB and PotC) and a solute-binding protein (PotD).</text>
</comment>
<comment type="caution">
    <text evidence="9">The sequence shown here is derived from an EMBL/GenBank/DDBJ whole genome shotgun (WGS) entry which is preliminary data.</text>
</comment>
<name>A0ABV5BHE6_9BACL</name>
<dbReference type="PROSITE" id="PS50893">
    <property type="entry name" value="ABC_TRANSPORTER_2"/>
    <property type="match status" value="1"/>
</dbReference>
<comment type="similarity">
    <text evidence="7">Belongs to the ABC transporter superfamily. Spermidine/putrescine importer (TC 3.A.1.11.1) family.</text>
</comment>
<evidence type="ECO:0000256" key="7">
    <source>
        <dbReference type="RuleBase" id="RU364083"/>
    </source>
</evidence>
<evidence type="ECO:0000256" key="1">
    <source>
        <dbReference type="ARBA" id="ARBA00022448"/>
    </source>
</evidence>